<gene>
    <name evidence="1" type="ORF">FWK35_00031024</name>
</gene>
<reference evidence="1 2" key="1">
    <citation type="submission" date="2019-08" db="EMBL/GenBank/DDBJ databases">
        <title>Whole genome of Aphis craccivora.</title>
        <authorList>
            <person name="Voronova N.V."/>
            <person name="Shulinski R.S."/>
            <person name="Bandarenka Y.V."/>
            <person name="Zhorov D.G."/>
            <person name="Warner D."/>
        </authorList>
    </citation>
    <scope>NUCLEOTIDE SEQUENCE [LARGE SCALE GENOMIC DNA]</scope>
    <source>
        <strain evidence="1">180601</strain>
        <tissue evidence="1">Whole Body</tissue>
    </source>
</reference>
<proteinExistence type="predicted"/>
<keyword evidence="2" id="KW-1185">Reference proteome</keyword>
<comment type="caution">
    <text evidence="1">The sequence shown here is derived from an EMBL/GenBank/DDBJ whole genome shotgun (WGS) entry which is preliminary data.</text>
</comment>
<dbReference type="EMBL" id="VUJU01014722">
    <property type="protein sequence ID" value="KAF0701482.1"/>
    <property type="molecule type" value="Genomic_DNA"/>
</dbReference>
<dbReference type="GO" id="GO:0016020">
    <property type="term" value="C:membrane"/>
    <property type="evidence" value="ECO:0007669"/>
    <property type="project" value="InterPro"/>
</dbReference>
<feature type="non-terminal residue" evidence="1">
    <location>
        <position position="1"/>
    </location>
</feature>
<dbReference type="Proteomes" id="UP000478052">
    <property type="component" value="Unassembled WGS sequence"/>
</dbReference>
<evidence type="ECO:0000313" key="1">
    <source>
        <dbReference type="EMBL" id="KAF0701482.1"/>
    </source>
</evidence>
<dbReference type="SUPFAM" id="SSF81342">
    <property type="entry name" value="Transmembrane di-heme cytochromes"/>
    <property type="match status" value="1"/>
</dbReference>
<dbReference type="InterPro" id="IPR016174">
    <property type="entry name" value="Di-haem_cyt_TM"/>
</dbReference>
<protein>
    <submittedName>
        <fullName evidence="1">Cytochrome b (Mitochondrion)</fullName>
    </submittedName>
</protein>
<evidence type="ECO:0000313" key="2">
    <source>
        <dbReference type="Proteomes" id="UP000478052"/>
    </source>
</evidence>
<organism evidence="1 2">
    <name type="scientific">Aphis craccivora</name>
    <name type="common">Cowpea aphid</name>
    <dbReference type="NCBI Taxonomy" id="307492"/>
    <lineage>
        <taxon>Eukaryota</taxon>
        <taxon>Metazoa</taxon>
        <taxon>Ecdysozoa</taxon>
        <taxon>Arthropoda</taxon>
        <taxon>Hexapoda</taxon>
        <taxon>Insecta</taxon>
        <taxon>Pterygota</taxon>
        <taxon>Neoptera</taxon>
        <taxon>Paraneoptera</taxon>
        <taxon>Hemiptera</taxon>
        <taxon>Sternorrhyncha</taxon>
        <taxon>Aphidomorpha</taxon>
        <taxon>Aphidoidea</taxon>
        <taxon>Aphididae</taxon>
        <taxon>Aphidini</taxon>
        <taxon>Aphis</taxon>
        <taxon>Aphis</taxon>
    </lineage>
</organism>
<sequence>VIVGNSILRKSKKMKNLRILKLRRFISRFNTLVINIINNEEKLNYELFLMTALEIYLESDLYETNTNDYFINDLFNKPNLNSFCRICITFRTNIILRSNRSNNPLEINRHFEKITFSPYFLINDLIGLIIFI</sequence>
<accession>A0A6G0VLR1</accession>
<dbReference type="AlphaFoldDB" id="A0A6G0VLR1"/>
<name>A0A6G0VLR1_APHCR</name>
<dbReference type="GO" id="GO:0022904">
    <property type="term" value="P:respiratory electron transport chain"/>
    <property type="evidence" value="ECO:0007669"/>
    <property type="project" value="InterPro"/>
</dbReference>